<dbReference type="PANTHER" id="PTHR30371:SF0">
    <property type="entry name" value="SEC-INDEPENDENT PROTEIN TRANSLOCASE PROTEIN TATC, CHLOROPLASTIC-RELATED"/>
    <property type="match status" value="1"/>
</dbReference>
<organism evidence="6 7">
    <name type="scientific">Thermaerobacter subterraneus DSM 13965</name>
    <dbReference type="NCBI Taxonomy" id="867903"/>
    <lineage>
        <taxon>Bacteria</taxon>
        <taxon>Bacillati</taxon>
        <taxon>Bacillota</taxon>
        <taxon>Clostridia</taxon>
        <taxon>Eubacteriales</taxon>
        <taxon>Clostridiales Family XVII. Incertae Sedis</taxon>
        <taxon>Thermaerobacter</taxon>
    </lineage>
</organism>
<reference evidence="6" key="1">
    <citation type="submission" date="2010-10" db="EMBL/GenBank/DDBJ databases">
        <authorList>
            <consortium name="US DOE Joint Genome Institute (JGI-PGF)"/>
            <person name="Lucas S."/>
            <person name="Copeland A."/>
            <person name="Lapidus A."/>
            <person name="Bruce D."/>
            <person name="Goodwin L."/>
            <person name="Pitluck S."/>
            <person name="Kyrpides N."/>
            <person name="Mavromatis K."/>
            <person name="Detter J.C."/>
            <person name="Han C."/>
            <person name="Land M."/>
            <person name="Hauser L."/>
            <person name="Markowitz V."/>
            <person name="Cheng J.-F."/>
            <person name="Hugenholtz P."/>
            <person name="Woyke T."/>
            <person name="Wu D."/>
            <person name="Pukall R."/>
            <person name="Wahrenburg C."/>
            <person name="Brambilla E."/>
            <person name="Klenk H.-P."/>
            <person name="Eisen J.A."/>
        </authorList>
    </citation>
    <scope>NUCLEOTIDE SEQUENCE [LARGE SCALE GENOMIC DNA]</scope>
    <source>
        <strain evidence="6">DSM 13965</strain>
    </source>
</reference>
<keyword evidence="5" id="KW-0813">Transport</keyword>
<keyword evidence="3 5" id="KW-1133">Transmembrane helix</keyword>
<evidence type="ECO:0000256" key="1">
    <source>
        <dbReference type="ARBA" id="ARBA00004141"/>
    </source>
</evidence>
<keyword evidence="5" id="KW-1003">Cell membrane</keyword>
<name>K6P3V7_9FIRM</name>
<comment type="caution">
    <text evidence="6">The sequence shown here is derived from an EMBL/GenBank/DDBJ whole genome shotgun (WGS) entry which is preliminary data.</text>
</comment>
<comment type="subcellular location">
    <subcellularLocation>
        <location evidence="5">Cell membrane</location>
        <topology evidence="5">Multi-pass membrane protein</topology>
    </subcellularLocation>
    <subcellularLocation>
        <location evidence="1">Membrane</location>
        <topology evidence="1">Multi-pass membrane protein</topology>
    </subcellularLocation>
</comment>
<dbReference type="eggNOG" id="COG0805">
    <property type="taxonomic scope" value="Bacteria"/>
</dbReference>
<keyword evidence="4 5" id="KW-0472">Membrane</keyword>
<feature type="transmembrane region" description="Helical" evidence="5">
    <location>
        <begin position="24"/>
        <end position="46"/>
    </location>
</feature>
<dbReference type="HAMAP" id="MF_00902">
    <property type="entry name" value="TatC"/>
    <property type="match status" value="1"/>
</dbReference>
<evidence type="ECO:0000256" key="3">
    <source>
        <dbReference type="ARBA" id="ARBA00022989"/>
    </source>
</evidence>
<keyword evidence="5" id="KW-0811">Translocation</keyword>
<dbReference type="STRING" id="867903.ThesuDRAFT_01494"/>
<dbReference type="RefSeq" id="WP_006903764.1">
    <property type="nucleotide sequence ID" value="NZ_JH976535.1"/>
</dbReference>
<dbReference type="PROSITE" id="PS01218">
    <property type="entry name" value="TATC"/>
    <property type="match status" value="1"/>
</dbReference>
<evidence type="ECO:0000256" key="2">
    <source>
        <dbReference type="ARBA" id="ARBA00022692"/>
    </source>
</evidence>
<proteinExistence type="inferred from homology"/>
<dbReference type="InterPro" id="IPR002033">
    <property type="entry name" value="TatC"/>
</dbReference>
<keyword evidence="5" id="KW-0653">Protein transport</keyword>
<sequence>MEETGGSGFWPSLAEHLSELRLRLIYCGLALVAGVAVGFFYARPVLEWLIERGPEVKLVALAPAEAFLVTLRIAVLLGLGLASPVMVYQALRFIWPGLTEAERRYVRWYAFPALVLFAAGLAFGLLVAAPMALNFLLGFNAGPIERTLSVQAYVDFVTGLVWPFGFIFELPVVVGILTEIGLLTPPFMAHLRKYALLASLVVAAFLTPTTDIITQLVFTVPLAVLYEAGYGLCWLIHRRRSSQGRPARQGGGPQGGGVADA</sequence>
<evidence type="ECO:0000313" key="7">
    <source>
        <dbReference type="Proteomes" id="UP000005710"/>
    </source>
</evidence>
<comment type="similarity">
    <text evidence="5">Belongs to the TatC family.</text>
</comment>
<feature type="transmembrane region" description="Helical" evidence="5">
    <location>
        <begin position="216"/>
        <end position="236"/>
    </location>
</feature>
<dbReference type="HOGENOM" id="CLU_031942_3_0_9"/>
<protein>
    <recommendedName>
        <fullName evidence="5">Sec-independent protein translocase protein TatC</fullName>
    </recommendedName>
</protein>
<dbReference type="PANTHER" id="PTHR30371">
    <property type="entry name" value="SEC-INDEPENDENT PROTEIN TRANSLOCASE PROTEIN TATC"/>
    <property type="match status" value="1"/>
</dbReference>
<dbReference type="Pfam" id="PF00902">
    <property type="entry name" value="TatC"/>
    <property type="match status" value="1"/>
</dbReference>
<evidence type="ECO:0000313" key="6">
    <source>
        <dbReference type="EMBL" id="EKP95735.1"/>
    </source>
</evidence>
<evidence type="ECO:0000256" key="5">
    <source>
        <dbReference type="HAMAP-Rule" id="MF_00902"/>
    </source>
</evidence>
<dbReference type="GO" id="GO:0009977">
    <property type="term" value="F:proton motive force dependent protein transmembrane transporter activity"/>
    <property type="evidence" value="ECO:0007669"/>
    <property type="project" value="TreeGrafter"/>
</dbReference>
<feature type="transmembrane region" description="Helical" evidence="5">
    <location>
        <begin position="66"/>
        <end position="88"/>
    </location>
</feature>
<comment type="subunit">
    <text evidence="5">Forms a complex with TatA.</text>
</comment>
<feature type="transmembrane region" description="Helical" evidence="5">
    <location>
        <begin position="194"/>
        <end position="210"/>
    </location>
</feature>
<dbReference type="AlphaFoldDB" id="K6P3V7"/>
<dbReference type="GO" id="GO:0065002">
    <property type="term" value="P:intracellular protein transmembrane transport"/>
    <property type="evidence" value="ECO:0007669"/>
    <property type="project" value="TreeGrafter"/>
</dbReference>
<dbReference type="PRINTS" id="PR01840">
    <property type="entry name" value="TATCFAMILY"/>
</dbReference>
<dbReference type="GO" id="GO:0033281">
    <property type="term" value="C:TAT protein transport complex"/>
    <property type="evidence" value="ECO:0007669"/>
    <property type="project" value="UniProtKB-UniRule"/>
</dbReference>
<feature type="transmembrane region" description="Helical" evidence="5">
    <location>
        <begin position="109"/>
        <end position="139"/>
    </location>
</feature>
<evidence type="ECO:0000256" key="4">
    <source>
        <dbReference type="ARBA" id="ARBA00023136"/>
    </source>
</evidence>
<dbReference type="GO" id="GO:0043953">
    <property type="term" value="P:protein transport by the Tat complex"/>
    <property type="evidence" value="ECO:0007669"/>
    <property type="project" value="UniProtKB-UniRule"/>
</dbReference>
<comment type="function">
    <text evidence="5">Part of the twin-arginine translocation (Tat) system that transports large folded proteins containing a characteristic twin-arginine motif in their signal peptide across membranes.</text>
</comment>
<dbReference type="EMBL" id="AENY02000002">
    <property type="protein sequence ID" value="EKP95735.1"/>
    <property type="molecule type" value="Genomic_DNA"/>
</dbReference>
<keyword evidence="2 5" id="KW-0812">Transmembrane</keyword>
<dbReference type="Proteomes" id="UP000005710">
    <property type="component" value="Unassembled WGS sequence"/>
</dbReference>
<accession>K6P3V7</accession>
<feature type="transmembrane region" description="Helical" evidence="5">
    <location>
        <begin position="159"/>
        <end position="182"/>
    </location>
</feature>
<reference evidence="6" key="2">
    <citation type="submission" date="2012-10" db="EMBL/GenBank/DDBJ databases">
        <title>Improved high-quality draft of Thermaerobacter subterraneus C21, DSM 13965.</title>
        <authorList>
            <consortium name="DOE Joint Genome Institute"/>
            <person name="Eisen J."/>
            <person name="Huntemann M."/>
            <person name="Wei C.-L."/>
            <person name="Han J."/>
            <person name="Detter J.C."/>
            <person name="Han C."/>
            <person name="Tapia R."/>
            <person name="Chen A."/>
            <person name="Kyrpides N."/>
            <person name="Mavromatis K."/>
            <person name="Markowitz V."/>
            <person name="Szeto E."/>
            <person name="Ivanova N."/>
            <person name="Mikhailova N."/>
            <person name="Ovchinnikova G."/>
            <person name="Pagani I."/>
            <person name="Pati A."/>
            <person name="Goodwin L."/>
            <person name="Nordberg H.P."/>
            <person name="Cantor M.N."/>
            <person name="Hua S.X."/>
            <person name="Woyke T."/>
            <person name="Eisen J."/>
            <person name="Klenk H.-P."/>
        </authorList>
    </citation>
    <scope>NUCLEOTIDE SEQUENCE [LARGE SCALE GENOMIC DNA]</scope>
    <source>
        <strain evidence="6">DSM 13965</strain>
    </source>
</reference>
<dbReference type="InterPro" id="IPR019820">
    <property type="entry name" value="Sec-indep_translocase_CS"/>
</dbReference>
<keyword evidence="7" id="KW-1185">Reference proteome</keyword>
<dbReference type="NCBIfam" id="TIGR00945">
    <property type="entry name" value="tatC"/>
    <property type="match status" value="1"/>
</dbReference>
<gene>
    <name evidence="5" type="primary">tatC</name>
    <name evidence="6" type="ORF">ThesuDRAFT_01494</name>
</gene>